<proteinExistence type="predicted"/>
<evidence type="ECO:0000313" key="1">
    <source>
        <dbReference type="EMBL" id="MCV9929312.1"/>
    </source>
</evidence>
<comment type="caution">
    <text evidence="1">The sequence shown here is derived from an EMBL/GenBank/DDBJ whole genome shotgun (WGS) entry which is preliminary data.</text>
</comment>
<protein>
    <submittedName>
        <fullName evidence="1">DUF4280 domain-containing protein</fullName>
    </submittedName>
</protein>
<organism evidence="1 2">
    <name type="scientific">Flavobacterium shii</name>
    <dbReference type="NCBI Taxonomy" id="2987687"/>
    <lineage>
        <taxon>Bacteria</taxon>
        <taxon>Pseudomonadati</taxon>
        <taxon>Bacteroidota</taxon>
        <taxon>Flavobacteriia</taxon>
        <taxon>Flavobacteriales</taxon>
        <taxon>Flavobacteriaceae</taxon>
        <taxon>Flavobacterium</taxon>
    </lineage>
</organism>
<dbReference type="Pfam" id="PF14107">
    <property type="entry name" value="DUF4280"/>
    <property type="match status" value="1"/>
</dbReference>
<gene>
    <name evidence="1" type="ORF">OIU83_16720</name>
</gene>
<dbReference type="Proteomes" id="UP001151079">
    <property type="component" value="Unassembled WGS sequence"/>
</dbReference>
<reference evidence="1" key="1">
    <citation type="submission" date="2022-10" db="EMBL/GenBank/DDBJ databases">
        <title>Two novel species of Flavobacterium.</title>
        <authorList>
            <person name="Liu Q."/>
            <person name="Xin Y.-H."/>
        </authorList>
    </citation>
    <scope>NUCLEOTIDE SEQUENCE</scope>
    <source>
        <strain evidence="1">LS1R49</strain>
    </source>
</reference>
<name>A0A9X2ZII0_9FLAO</name>
<sequence>MAEKHYVVQGATCQCKFSVAPETDILQVKTQTKHYANDEGEEKLIASHKDIGQTMKKNTFGKCKKQPSGSDYLPCQTKITKWSGFYDKITLSNKGNPLLEDSKATCPMGAPDCIIIKDHGQTADLSKKNTESSSPEVLYEILPGVNFSELEDNVLMINNK</sequence>
<dbReference type="InterPro" id="IPR025460">
    <property type="entry name" value="DUF4280"/>
</dbReference>
<keyword evidence="2" id="KW-1185">Reference proteome</keyword>
<accession>A0A9X2ZII0</accession>
<dbReference type="EMBL" id="JAOZEW010000018">
    <property type="protein sequence ID" value="MCV9929312.1"/>
    <property type="molecule type" value="Genomic_DNA"/>
</dbReference>
<evidence type="ECO:0000313" key="2">
    <source>
        <dbReference type="Proteomes" id="UP001151079"/>
    </source>
</evidence>
<dbReference type="RefSeq" id="WP_264207404.1">
    <property type="nucleotide sequence ID" value="NZ_JAOZEW010000018.1"/>
</dbReference>
<dbReference type="AlphaFoldDB" id="A0A9X2ZII0"/>